<organism evidence="4 5">
    <name type="scientific">Saccharopolyspora rhizosphaerae</name>
    <dbReference type="NCBI Taxonomy" id="2492662"/>
    <lineage>
        <taxon>Bacteria</taxon>
        <taxon>Bacillati</taxon>
        <taxon>Actinomycetota</taxon>
        <taxon>Actinomycetes</taxon>
        <taxon>Pseudonocardiales</taxon>
        <taxon>Pseudonocardiaceae</taxon>
        <taxon>Saccharopolyspora</taxon>
    </lineage>
</organism>
<accession>A0A426JPD5</accession>
<dbReference type="Gene3D" id="3.30.70.270">
    <property type="match status" value="1"/>
</dbReference>
<dbReference type="InterPro" id="IPR043128">
    <property type="entry name" value="Rev_trsase/Diguanyl_cyclase"/>
</dbReference>
<dbReference type="SMART" id="SM00052">
    <property type="entry name" value="EAL"/>
    <property type="match status" value="1"/>
</dbReference>
<dbReference type="AlphaFoldDB" id="A0A426JPD5"/>
<dbReference type="InterPro" id="IPR000160">
    <property type="entry name" value="GGDEF_dom"/>
</dbReference>
<gene>
    <name evidence="4" type="ORF">EIL87_17505</name>
</gene>
<evidence type="ECO:0000313" key="4">
    <source>
        <dbReference type="EMBL" id="RRO15078.1"/>
    </source>
</evidence>
<dbReference type="InterPro" id="IPR029787">
    <property type="entry name" value="Nucleotide_cyclase"/>
</dbReference>
<dbReference type="GO" id="GO:0071111">
    <property type="term" value="F:cyclic-guanylate-specific phosphodiesterase activity"/>
    <property type="evidence" value="ECO:0007669"/>
    <property type="project" value="InterPro"/>
</dbReference>
<dbReference type="PANTHER" id="PTHR33121">
    <property type="entry name" value="CYCLIC DI-GMP PHOSPHODIESTERASE PDEF"/>
    <property type="match status" value="1"/>
</dbReference>
<feature type="region of interest" description="Disordered" evidence="1">
    <location>
        <begin position="1"/>
        <end position="48"/>
    </location>
</feature>
<dbReference type="OrthoDB" id="23692at2"/>
<keyword evidence="5" id="KW-1185">Reference proteome</keyword>
<dbReference type="Proteomes" id="UP000274515">
    <property type="component" value="Unassembled WGS sequence"/>
</dbReference>
<dbReference type="EMBL" id="RSAA01000016">
    <property type="protein sequence ID" value="RRO15078.1"/>
    <property type="molecule type" value="Genomic_DNA"/>
</dbReference>
<comment type="caution">
    <text evidence="4">The sequence shown here is derived from an EMBL/GenBank/DDBJ whole genome shotgun (WGS) entry which is preliminary data.</text>
</comment>
<proteinExistence type="predicted"/>
<feature type="domain" description="GGDEF" evidence="3">
    <location>
        <begin position="67"/>
        <end position="203"/>
    </location>
</feature>
<dbReference type="PROSITE" id="PS50883">
    <property type="entry name" value="EAL"/>
    <property type="match status" value="1"/>
</dbReference>
<evidence type="ECO:0000259" key="3">
    <source>
        <dbReference type="PROSITE" id="PS50887"/>
    </source>
</evidence>
<dbReference type="InterPro" id="IPR035919">
    <property type="entry name" value="EAL_sf"/>
</dbReference>
<dbReference type="Pfam" id="PF00990">
    <property type="entry name" value="GGDEF"/>
    <property type="match status" value="1"/>
</dbReference>
<dbReference type="InterPro" id="IPR050706">
    <property type="entry name" value="Cyclic-di-GMP_PDE-like"/>
</dbReference>
<dbReference type="Pfam" id="PF00563">
    <property type="entry name" value="EAL"/>
    <property type="match status" value="1"/>
</dbReference>
<dbReference type="RefSeq" id="WP_125091637.1">
    <property type="nucleotide sequence ID" value="NZ_RSAA01000016.1"/>
</dbReference>
<dbReference type="NCBIfam" id="TIGR00254">
    <property type="entry name" value="GGDEF"/>
    <property type="match status" value="1"/>
</dbReference>
<evidence type="ECO:0000256" key="1">
    <source>
        <dbReference type="SAM" id="MobiDB-lite"/>
    </source>
</evidence>
<evidence type="ECO:0000259" key="2">
    <source>
        <dbReference type="PROSITE" id="PS50883"/>
    </source>
</evidence>
<protein>
    <submittedName>
        <fullName evidence="4">Bifunctional diguanylate cyclase/phosphodiesterase</fullName>
    </submittedName>
</protein>
<dbReference type="CDD" id="cd01948">
    <property type="entry name" value="EAL"/>
    <property type="match status" value="1"/>
</dbReference>
<feature type="domain" description="EAL" evidence="2">
    <location>
        <begin position="212"/>
        <end position="464"/>
    </location>
</feature>
<reference evidence="4 5" key="1">
    <citation type="submission" date="2018-11" db="EMBL/GenBank/DDBJ databases">
        <title>Saccharopolyspora rhizosphaerae sp. nov., an actinomycete isolated from rhizosphere soil in Thailand.</title>
        <authorList>
            <person name="Intra B."/>
            <person name="Euanorasetr J."/>
            <person name="Take A."/>
            <person name="Inahashi Y."/>
            <person name="Mori M."/>
            <person name="Panbangred W."/>
            <person name="Matsumoto A."/>
        </authorList>
    </citation>
    <scope>NUCLEOTIDE SEQUENCE [LARGE SCALE GENOMIC DNA]</scope>
    <source>
        <strain evidence="4 5">H219</strain>
    </source>
</reference>
<evidence type="ECO:0000313" key="5">
    <source>
        <dbReference type="Proteomes" id="UP000274515"/>
    </source>
</evidence>
<dbReference type="SMART" id="SM00267">
    <property type="entry name" value="GGDEF"/>
    <property type="match status" value="1"/>
</dbReference>
<feature type="compositionally biased region" description="Polar residues" evidence="1">
    <location>
        <begin position="1"/>
        <end position="12"/>
    </location>
</feature>
<name>A0A426JPD5_9PSEU</name>
<dbReference type="PROSITE" id="PS50887">
    <property type="entry name" value="GGDEF"/>
    <property type="match status" value="1"/>
</dbReference>
<dbReference type="CDD" id="cd01949">
    <property type="entry name" value="GGDEF"/>
    <property type="match status" value="1"/>
</dbReference>
<dbReference type="SUPFAM" id="SSF141868">
    <property type="entry name" value="EAL domain-like"/>
    <property type="match status" value="1"/>
</dbReference>
<dbReference type="InterPro" id="IPR001633">
    <property type="entry name" value="EAL_dom"/>
</dbReference>
<dbReference type="Gene3D" id="3.20.20.450">
    <property type="entry name" value="EAL domain"/>
    <property type="match status" value="1"/>
</dbReference>
<dbReference type="SUPFAM" id="SSF55073">
    <property type="entry name" value="Nucleotide cyclase"/>
    <property type="match status" value="1"/>
</dbReference>
<sequence length="468" mass="49981">MSGTSAHVTTATGVLLDGNDSSTPYETGRGPRSSPARASGRDQLTGLPDGTAARDLLTELLEEAGSGIVAVLCCDLNRFSRVNHALGHEAGDELIVTLTRRLQSSVPAGCTVARLSGDKCLVVCPDVATVGGVEALTAQVSHLLNSTVHVQCGLEVRFTASIGAAASDSAPPGTSGDDLLRFADAALFEAKRGGPGQVRLADASLVHDANTHLHREAQLRKALGNDGLSLRYQPIVDGSGTVQFAEALVRWNHLGRELPPGEFLPTAEEGNLLHDLDRWVLRTALREAVTWPDHGRGPVSVTVNLAALRPDHPHFADEVTEIIDDSGIQPERVVLELVETTHTDLAPHTQAAMRALTERGVRFALDDFGVGYSSLIGFTTLPISLVKIDRTFVCEIGTDPSKRAVARAILDMSRSTGRRCIAEGVETSEQFRELRYLGVEAYQGWLFAPALTPPDLRALLLRSTGGRP</sequence>
<dbReference type="PANTHER" id="PTHR33121:SF70">
    <property type="entry name" value="SIGNALING PROTEIN YKOW"/>
    <property type="match status" value="1"/>
</dbReference>